<organism evidence="1 2">
    <name type="scientific">Labilithrix luteola</name>
    <dbReference type="NCBI Taxonomy" id="1391654"/>
    <lineage>
        <taxon>Bacteria</taxon>
        <taxon>Pseudomonadati</taxon>
        <taxon>Myxococcota</taxon>
        <taxon>Polyangia</taxon>
        <taxon>Polyangiales</taxon>
        <taxon>Labilitrichaceae</taxon>
        <taxon>Labilithrix</taxon>
    </lineage>
</organism>
<evidence type="ECO:0000313" key="2">
    <source>
        <dbReference type="Proteomes" id="UP000064967"/>
    </source>
</evidence>
<accession>A0A0K1QBT0</accession>
<protein>
    <submittedName>
        <fullName evidence="1">Uncharacterized protein</fullName>
    </submittedName>
</protein>
<dbReference type="AlphaFoldDB" id="A0A0K1QBT0"/>
<keyword evidence="2" id="KW-1185">Reference proteome</keyword>
<dbReference type="RefSeq" id="WP_146653999.1">
    <property type="nucleotide sequence ID" value="NZ_CP012333.1"/>
</dbReference>
<evidence type="ECO:0000313" key="1">
    <source>
        <dbReference type="EMBL" id="AKV03193.1"/>
    </source>
</evidence>
<sequence length="135" mass="14865">MELTKEELAELIELEKDVDAEAKAAADAAKRQHLEALRARKRNSKLGEYGKDFTVVETTHAGNFVIRRPSDVALDVIEGNSDDRAEQEQFVLAVLVEPDATTAQRLMSEDPGVCNAVIPAAFRLLSSVREAESKK</sequence>
<dbReference type="STRING" id="1391654.AKJ09_09856"/>
<reference evidence="1 2" key="1">
    <citation type="submission" date="2015-08" db="EMBL/GenBank/DDBJ databases">
        <authorList>
            <person name="Babu N.S."/>
            <person name="Beckwith C.J."/>
            <person name="Beseler K.G."/>
            <person name="Brison A."/>
            <person name="Carone J.V."/>
            <person name="Caskin T.P."/>
            <person name="Diamond M."/>
            <person name="Durham M.E."/>
            <person name="Foxe J.M."/>
            <person name="Go M."/>
            <person name="Henderson B.A."/>
            <person name="Jones I.B."/>
            <person name="McGettigan J.A."/>
            <person name="Micheletti S.J."/>
            <person name="Nasrallah M.E."/>
            <person name="Ortiz D."/>
            <person name="Piller C.R."/>
            <person name="Privatt S.R."/>
            <person name="Schneider S.L."/>
            <person name="Sharp S."/>
            <person name="Smith T.C."/>
            <person name="Stanton J.D."/>
            <person name="Ullery H.E."/>
            <person name="Wilson R.J."/>
            <person name="Serrano M.G."/>
            <person name="Buck G."/>
            <person name="Lee V."/>
            <person name="Wang Y."/>
            <person name="Carvalho R."/>
            <person name="Voegtly L."/>
            <person name="Shi R."/>
            <person name="Duckworth R."/>
            <person name="Johnson A."/>
            <person name="Loviza R."/>
            <person name="Walstead R."/>
            <person name="Shah Z."/>
            <person name="Kiflezghi M."/>
            <person name="Wade K."/>
            <person name="Ball S.L."/>
            <person name="Bradley K.W."/>
            <person name="Asai D.J."/>
            <person name="Bowman C.A."/>
            <person name="Russell D.A."/>
            <person name="Pope W.H."/>
            <person name="Jacobs-Sera D."/>
            <person name="Hendrix R.W."/>
            <person name="Hatfull G.F."/>
        </authorList>
    </citation>
    <scope>NUCLEOTIDE SEQUENCE [LARGE SCALE GENOMIC DNA]</scope>
    <source>
        <strain evidence="1 2">DSM 27648</strain>
    </source>
</reference>
<proteinExistence type="predicted"/>
<gene>
    <name evidence="1" type="ORF">AKJ09_09856</name>
</gene>
<dbReference type="KEGG" id="llu:AKJ09_09856"/>
<name>A0A0K1QBT0_9BACT</name>
<dbReference type="EMBL" id="CP012333">
    <property type="protein sequence ID" value="AKV03193.1"/>
    <property type="molecule type" value="Genomic_DNA"/>
</dbReference>
<dbReference type="Proteomes" id="UP000064967">
    <property type="component" value="Chromosome"/>
</dbReference>